<evidence type="ECO:0000256" key="2">
    <source>
        <dbReference type="ARBA" id="ARBA00022692"/>
    </source>
</evidence>
<keyword evidence="6 8" id="KW-0472">Membrane</keyword>
<organism evidence="12 13">
    <name type="scientific">Chitinophaga filiformis</name>
    <name type="common">Myxococcus filiformis</name>
    <name type="synonym">Flexibacter filiformis</name>
    <dbReference type="NCBI Taxonomy" id="104663"/>
    <lineage>
        <taxon>Bacteria</taxon>
        <taxon>Pseudomonadati</taxon>
        <taxon>Bacteroidota</taxon>
        <taxon>Chitinophagia</taxon>
        <taxon>Chitinophagales</taxon>
        <taxon>Chitinophagaceae</taxon>
        <taxon>Chitinophaga</taxon>
    </lineage>
</organism>
<evidence type="ECO:0000256" key="3">
    <source>
        <dbReference type="ARBA" id="ARBA00022737"/>
    </source>
</evidence>
<name>A0ABY4I5W1_CHIFI</name>
<gene>
    <name evidence="12" type="ORF">MYF79_05055</name>
</gene>
<accession>A0ABY4I5W1</accession>
<evidence type="ECO:0000256" key="4">
    <source>
        <dbReference type="ARBA" id="ARBA00022989"/>
    </source>
</evidence>
<dbReference type="RefSeq" id="WP_247812841.1">
    <property type="nucleotide sequence ID" value="NZ_CP095855.1"/>
</dbReference>
<evidence type="ECO:0000313" key="13">
    <source>
        <dbReference type="Proteomes" id="UP000830198"/>
    </source>
</evidence>
<evidence type="ECO:0000256" key="7">
    <source>
        <dbReference type="PROSITE-ProRule" id="PRU00703"/>
    </source>
</evidence>
<dbReference type="Pfam" id="PF03471">
    <property type="entry name" value="CorC_HlyC"/>
    <property type="match status" value="1"/>
</dbReference>
<evidence type="ECO:0000256" key="9">
    <source>
        <dbReference type="SAM" id="Phobius"/>
    </source>
</evidence>
<feature type="domain" description="CBS" evidence="10">
    <location>
        <begin position="282"/>
        <end position="339"/>
    </location>
</feature>
<evidence type="ECO:0000256" key="1">
    <source>
        <dbReference type="ARBA" id="ARBA00004141"/>
    </source>
</evidence>
<keyword evidence="5 7" id="KW-0129">CBS domain</keyword>
<dbReference type="InterPro" id="IPR044751">
    <property type="entry name" value="Ion_transp-like_CBS"/>
</dbReference>
<dbReference type="Pfam" id="PF01595">
    <property type="entry name" value="CNNM"/>
    <property type="match status" value="1"/>
</dbReference>
<evidence type="ECO:0000259" key="10">
    <source>
        <dbReference type="PROSITE" id="PS51371"/>
    </source>
</evidence>
<dbReference type="InterPro" id="IPR036318">
    <property type="entry name" value="FAD-bd_PCMH-like_sf"/>
</dbReference>
<dbReference type="Proteomes" id="UP000830198">
    <property type="component" value="Chromosome"/>
</dbReference>
<dbReference type="PROSITE" id="PS51371">
    <property type="entry name" value="CBS"/>
    <property type="match status" value="1"/>
</dbReference>
<evidence type="ECO:0000259" key="11">
    <source>
        <dbReference type="PROSITE" id="PS51846"/>
    </source>
</evidence>
<proteinExistence type="predicted"/>
<feature type="transmembrane region" description="Helical" evidence="9">
    <location>
        <begin position="62"/>
        <end position="84"/>
    </location>
</feature>
<dbReference type="Gene3D" id="3.10.580.10">
    <property type="entry name" value="CBS-domain"/>
    <property type="match status" value="1"/>
</dbReference>
<feature type="transmembrane region" description="Helical" evidence="9">
    <location>
        <begin position="12"/>
        <end position="33"/>
    </location>
</feature>
<dbReference type="Gene3D" id="3.30.465.10">
    <property type="match status" value="1"/>
</dbReference>
<keyword evidence="2 8" id="KW-0812">Transmembrane</keyword>
<dbReference type="InterPro" id="IPR000644">
    <property type="entry name" value="CBS_dom"/>
</dbReference>
<sequence length="425" mass="48663">MNYIMDTYTLLILAILVLLAGFFAGLETAFANVNKLSIELKKKQGRATGKILASFNDNPSRFLATSLLGLTIVVVIYGIMFHSFLQPIWNLMLPPQQNTIQQPIFLFIDVIFGTLILLTFGFFIPRAIFRSRPEGLLSFFALPISVISKPLYVIGSLLVSISEWILKYLFNVRIVESATSFPRVDVEHFIRQSQQHVTENQELNTELFENALSLAHVKIRGCLIPRKEIEALEISSPISDAQRKFMETKLSKIIIYENTIDNILGYIHQLDMFKSPAEISAILHPILAVPETMSAIDLLSKFNKERRSIAWVVDEFGGTAGIVTIEDVLEEIFGEIKDEHDVEEFVEKQIAEKEYIFSGRLELDYLNEKYGFDFPEDESETLSGYIINHHEKIPRLKERIIIDDYEFDVLNVTETRIEMVKMKVL</sequence>
<dbReference type="PANTHER" id="PTHR22777">
    <property type="entry name" value="HEMOLYSIN-RELATED"/>
    <property type="match status" value="1"/>
</dbReference>
<dbReference type="Pfam" id="PF00571">
    <property type="entry name" value="CBS"/>
    <property type="match status" value="1"/>
</dbReference>
<comment type="subcellular location">
    <subcellularLocation>
        <location evidence="1">Membrane</location>
        <topology evidence="1">Multi-pass membrane protein</topology>
    </subcellularLocation>
</comment>
<dbReference type="PANTHER" id="PTHR22777:SF17">
    <property type="entry name" value="UPF0053 PROTEIN SLL0260"/>
    <property type="match status" value="1"/>
</dbReference>
<protein>
    <submittedName>
        <fullName evidence="12">Hemolysin family protein</fullName>
    </submittedName>
</protein>
<dbReference type="InterPro" id="IPR016169">
    <property type="entry name" value="FAD-bd_PCMH_sub2"/>
</dbReference>
<dbReference type="SUPFAM" id="SSF56176">
    <property type="entry name" value="FAD-binding/transporter-associated domain-like"/>
    <property type="match status" value="1"/>
</dbReference>
<dbReference type="SMART" id="SM01091">
    <property type="entry name" value="CorC_HlyC"/>
    <property type="match status" value="1"/>
</dbReference>
<keyword evidence="13" id="KW-1185">Reference proteome</keyword>
<dbReference type="PROSITE" id="PS51846">
    <property type="entry name" value="CNNM"/>
    <property type="match status" value="1"/>
</dbReference>
<evidence type="ECO:0000256" key="5">
    <source>
        <dbReference type="ARBA" id="ARBA00023122"/>
    </source>
</evidence>
<dbReference type="EMBL" id="CP095855">
    <property type="protein sequence ID" value="UPK70664.1"/>
    <property type="molecule type" value="Genomic_DNA"/>
</dbReference>
<feature type="transmembrane region" description="Helical" evidence="9">
    <location>
        <begin position="104"/>
        <end position="124"/>
    </location>
</feature>
<dbReference type="InterPro" id="IPR046342">
    <property type="entry name" value="CBS_dom_sf"/>
</dbReference>
<keyword evidence="4 8" id="KW-1133">Transmembrane helix</keyword>
<keyword evidence="3" id="KW-0677">Repeat</keyword>
<reference evidence="12 13" key="1">
    <citation type="submission" date="2022-04" db="EMBL/GenBank/DDBJ databases">
        <title>The arsenic-methylating capacity of Chitinophaga filiformis YT5 during chitin decomposition.</title>
        <authorList>
            <person name="Chen G."/>
            <person name="Liang Y."/>
        </authorList>
    </citation>
    <scope>NUCLEOTIDE SEQUENCE [LARGE SCALE GENOMIC DNA]</scope>
    <source>
        <strain evidence="12 13">YT5</strain>
    </source>
</reference>
<dbReference type="CDD" id="cd04590">
    <property type="entry name" value="CBS_pair_CorC_HlyC_assoc"/>
    <property type="match status" value="1"/>
</dbReference>
<feature type="transmembrane region" description="Helical" evidence="9">
    <location>
        <begin position="136"/>
        <end position="159"/>
    </location>
</feature>
<feature type="domain" description="CNNM transmembrane" evidence="11">
    <location>
        <begin position="2"/>
        <end position="203"/>
    </location>
</feature>
<evidence type="ECO:0000256" key="8">
    <source>
        <dbReference type="PROSITE-ProRule" id="PRU01193"/>
    </source>
</evidence>
<dbReference type="InterPro" id="IPR005170">
    <property type="entry name" value="Transptr-assoc_dom"/>
</dbReference>
<evidence type="ECO:0000313" key="12">
    <source>
        <dbReference type="EMBL" id="UPK70664.1"/>
    </source>
</evidence>
<dbReference type="SUPFAM" id="SSF54631">
    <property type="entry name" value="CBS-domain pair"/>
    <property type="match status" value="1"/>
</dbReference>
<dbReference type="InterPro" id="IPR002550">
    <property type="entry name" value="CNNM"/>
</dbReference>
<evidence type="ECO:0000256" key="6">
    <source>
        <dbReference type="ARBA" id="ARBA00023136"/>
    </source>
</evidence>